<protein>
    <submittedName>
        <fullName evidence="2">Intracellular protease</fullName>
    </submittedName>
</protein>
<gene>
    <name evidence="2" type="ORF">MNBD_ALPHA03-1697</name>
</gene>
<proteinExistence type="predicted"/>
<dbReference type="EMBL" id="UOFW01000092">
    <property type="protein sequence ID" value="VAX04415.1"/>
    <property type="molecule type" value="Genomic_DNA"/>
</dbReference>
<name>A0A3B1BDL4_9ZZZZ</name>
<dbReference type="InterPro" id="IPR029062">
    <property type="entry name" value="Class_I_gatase-like"/>
</dbReference>
<dbReference type="CDD" id="cd03139">
    <property type="entry name" value="GATase1_PfpI_2"/>
    <property type="match status" value="1"/>
</dbReference>
<dbReference type="PANTHER" id="PTHR43130">
    <property type="entry name" value="ARAC-FAMILY TRANSCRIPTIONAL REGULATOR"/>
    <property type="match status" value="1"/>
</dbReference>
<accession>A0A3B1BDL4</accession>
<feature type="domain" description="DJ-1/PfpI" evidence="1">
    <location>
        <begin position="4"/>
        <end position="174"/>
    </location>
</feature>
<dbReference type="InterPro" id="IPR052158">
    <property type="entry name" value="INH-QAR"/>
</dbReference>
<evidence type="ECO:0000259" key="1">
    <source>
        <dbReference type="Pfam" id="PF01965"/>
    </source>
</evidence>
<dbReference type="PANTHER" id="PTHR43130:SF2">
    <property type="entry name" value="DJ-1_PFPI DOMAIN-CONTAINING PROTEIN"/>
    <property type="match status" value="1"/>
</dbReference>
<organism evidence="2">
    <name type="scientific">hydrothermal vent metagenome</name>
    <dbReference type="NCBI Taxonomy" id="652676"/>
    <lineage>
        <taxon>unclassified sequences</taxon>
        <taxon>metagenomes</taxon>
        <taxon>ecological metagenomes</taxon>
    </lineage>
</organism>
<dbReference type="AlphaFoldDB" id="A0A3B1BDL4"/>
<dbReference type="InterPro" id="IPR002818">
    <property type="entry name" value="DJ-1/PfpI"/>
</dbReference>
<reference evidence="2" key="1">
    <citation type="submission" date="2018-06" db="EMBL/GenBank/DDBJ databases">
        <authorList>
            <person name="Zhirakovskaya E."/>
        </authorList>
    </citation>
    <scope>NUCLEOTIDE SEQUENCE</scope>
</reference>
<sequence length="203" mass="22675">MFTIGIILFDDFEELDAIGPWEVFRVAEELLQEKKGEKLTCEMTSLWGKKVIAKKGLIVDVHNKLTKDSRYDLILLPGGEGSRAIIANEAAMETITHVAGQSKWITSVCTGSLVYAAAGLLKNKKCTSHHMYLDMLKQISPTSEVIHNSRFVQDGNMVTSAGVSAGIDMSLWLVGQIFSPELAREVQNFMEYFPKPPYENQEF</sequence>
<dbReference type="GO" id="GO:0006508">
    <property type="term" value="P:proteolysis"/>
    <property type="evidence" value="ECO:0007669"/>
    <property type="project" value="UniProtKB-KW"/>
</dbReference>
<keyword evidence="2" id="KW-0378">Hydrolase</keyword>
<dbReference type="Pfam" id="PF01965">
    <property type="entry name" value="DJ-1_PfpI"/>
    <property type="match status" value="1"/>
</dbReference>
<dbReference type="GO" id="GO:0006355">
    <property type="term" value="P:regulation of DNA-templated transcription"/>
    <property type="evidence" value="ECO:0007669"/>
    <property type="project" value="TreeGrafter"/>
</dbReference>
<keyword evidence="2" id="KW-0645">Protease</keyword>
<dbReference type="SUPFAM" id="SSF52317">
    <property type="entry name" value="Class I glutamine amidotransferase-like"/>
    <property type="match status" value="1"/>
</dbReference>
<dbReference type="GO" id="GO:0008233">
    <property type="term" value="F:peptidase activity"/>
    <property type="evidence" value="ECO:0007669"/>
    <property type="project" value="UniProtKB-KW"/>
</dbReference>
<dbReference type="Gene3D" id="3.40.50.880">
    <property type="match status" value="1"/>
</dbReference>
<evidence type="ECO:0000313" key="2">
    <source>
        <dbReference type="EMBL" id="VAX04415.1"/>
    </source>
</evidence>